<reference evidence="1 2" key="3">
    <citation type="journal article" date="2013" name="Rice">
        <title>Improvement of the Oryza sativa Nipponbare reference genome using next generation sequence and optical map data.</title>
        <authorList>
            <person name="Kawahara Y."/>
            <person name="de la Bastide M."/>
            <person name="Hamilton J.P."/>
            <person name="Kanamori H."/>
            <person name="McCombie W.R."/>
            <person name="Ouyang S."/>
            <person name="Schwartz D.C."/>
            <person name="Tanaka T."/>
            <person name="Wu J."/>
            <person name="Zhou S."/>
            <person name="Childs K.L."/>
            <person name="Davidson R.M."/>
            <person name="Lin H."/>
            <person name="Quesada-Ocampo L."/>
            <person name="Vaillancourt B."/>
            <person name="Sakai H."/>
            <person name="Lee S.S."/>
            <person name="Kim J."/>
            <person name="Numa H."/>
            <person name="Itoh T."/>
            <person name="Buell C.R."/>
            <person name="Matsumoto T."/>
        </authorList>
    </citation>
    <scope>NUCLEOTIDE SEQUENCE [LARGE SCALE GENOMIC DNA]</scope>
    <source>
        <strain evidence="2">cv. Nipponbare</strain>
    </source>
</reference>
<accession>A0A0P0VFI6</accession>
<evidence type="ECO:0000313" key="2">
    <source>
        <dbReference type="Proteomes" id="UP000059680"/>
    </source>
</evidence>
<protein>
    <submittedName>
        <fullName evidence="1">Os02g0176500 protein</fullName>
    </submittedName>
</protein>
<dbReference type="InParanoid" id="A0A0P0VFI6"/>
<reference evidence="1 2" key="2">
    <citation type="journal article" date="2013" name="Plant Cell Physiol.">
        <title>Rice Annotation Project Database (RAP-DB): an integrative and interactive database for rice genomics.</title>
        <authorList>
            <person name="Sakai H."/>
            <person name="Lee S.S."/>
            <person name="Tanaka T."/>
            <person name="Numa H."/>
            <person name="Kim J."/>
            <person name="Kawahara Y."/>
            <person name="Wakimoto H."/>
            <person name="Yang C.C."/>
            <person name="Iwamoto M."/>
            <person name="Abe T."/>
            <person name="Yamada Y."/>
            <person name="Muto A."/>
            <person name="Inokuchi H."/>
            <person name="Ikemura T."/>
            <person name="Matsumoto T."/>
            <person name="Sasaki T."/>
            <person name="Itoh T."/>
        </authorList>
    </citation>
    <scope>NUCLEOTIDE SEQUENCE [LARGE SCALE GENOMIC DNA]</scope>
    <source>
        <strain evidence="2">cv. Nipponbare</strain>
    </source>
</reference>
<dbReference type="Proteomes" id="UP000059680">
    <property type="component" value="Chromosome 2"/>
</dbReference>
<name>A0A0P0VFI6_ORYSJ</name>
<reference evidence="2" key="1">
    <citation type="journal article" date="2005" name="Nature">
        <title>The map-based sequence of the rice genome.</title>
        <authorList>
            <consortium name="International rice genome sequencing project (IRGSP)"/>
            <person name="Matsumoto T."/>
            <person name="Wu J."/>
            <person name="Kanamori H."/>
            <person name="Katayose Y."/>
            <person name="Fujisawa M."/>
            <person name="Namiki N."/>
            <person name="Mizuno H."/>
            <person name="Yamamoto K."/>
            <person name="Antonio B.A."/>
            <person name="Baba T."/>
            <person name="Sakata K."/>
            <person name="Nagamura Y."/>
            <person name="Aoki H."/>
            <person name="Arikawa K."/>
            <person name="Arita K."/>
            <person name="Bito T."/>
            <person name="Chiden Y."/>
            <person name="Fujitsuka N."/>
            <person name="Fukunaka R."/>
            <person name="Hamada M."/>
            <person name="Harada C."/>
            <person name="Hayashi A."/>
            <person name="Hijishita S."/>
            <person name="Honda M."/>
            <person name="Hosokawa S."/>
            <person name="Ichikawa Y."/>
            <person name="Idonuma A."/>
            <person name="Iijima M."/>
            <person name="Ikeda M."/>
            <person name="Ikeno M."/>
            <person name="Ito K."/>
            <person name="Ito S."/>
            <person name="Ito T."/>
            <person name="Ito Y."/>
            <person name="Ito Y."/>
            <person name="Iwabuchi A."/>
            <person name="Kamiya K."/>
            <person name="Karasawa W."/>
            <person name="Kurita K."/>
            <person name="Katagiri S."/>
            <person name="Kikuta A."/>
            <person name="Kobayashi H."/>
            <person name="Kobayashi N."/>
            <person name="Machita K."/>
            <person name="Maehara T."/>
            <person name="Masukawa M."/>
            <person name="Mizubayashi T."/>
            <person name="Mukai Y."/>
            <person name="Nagasaki H."/>
            <person name="Nagata Y."/>
            <person name="Naito S."/>
            <person name="Nakashima M."/>
            <person name="Nakama Y."/>
            <person name="Nakamichi Y."/>
            <person name="Nakamura M."/>
            <person name="Meguro A."/>
            <person name="Negishi M."/>
            <person name="Ohta I."/>
            <person name="Ohta T."/>
            <person name="Okamoto M."/>
            <person name="Ono N."/>
            <person name="Saji S."/>
            <person name="Sakaguchi M."/>
            <person name="Sakai K."/>
            <person name="Shibata M."/>
            <person name="Shimokawa T."/>
            <person name="Song J."/>
            <person name="Takazaki Y."/>
            <person name="Terasawa K."/>
            <person name="Tsugane M."/>
            <person name="Tsuji K."/>
            <person name="Ueda S."/>
            <person name="Waki K."/>
            <person name="Yamagata H."/>
            <person name="Yamamoto M."/>
            <person name="Yamamoto S."/>
            <person name="Yamane H."/>
            <person name="Yoshiki S."/>
            <person name="Yoshihara R."/>
            <person name="Yukawa K."/>
            <person name="Zhong H."/>
            <person name="Yano M."/>
            <person name="Yuan Q."/>
            <person name="Ouyang S."/>
            <person name="Liu J."/>
            <person name="Jones K.M."/>
            <person name="Gansberger K."/>
            <person name="Moffat K."/>
            <person name="Hill J."/>
            <person name="Bera J."/>
            <person name="Fadrosh D."/>
            <person name="Jin S."/>
            <person name="Johri S."/>
            <person name="Kim M."/>
            <person name="Overton L."/>
            <person name="Reardon M."/>
            <person name="Tsitrin T."/>
            <person name="Vuong H."/>
            <person name="Weaver B."/>
            <person name="Ciecko A."/>
            <person name="Tallon L."/>
            <person name="Jackson J."/>
            <person name="Pai G."/>
            <person name="Aken S.V."/>
            <person name="Utterback T."/>
            <person name="Reidmuller S."/>
            <person name="Feldblyum T."/>
            <person name="Hsiao J."/>
            <person name="Zismann V."/>
            <person name="Iobst S."/>
            <person name="de Vazeille A.R."/>
            <person name="Buell C.R."/>
            <person name="Ying K."/>
            <person name="Li Y."/>
            <person name="Lu T."/>
            <person name="Huang Y."/>
            <person name="Zhao Q."/>
            <person name="Feng Q."/>
            <person name="Zhang L."/>
            <person name="Zhu J."/>
            <person name="Weng Q."/>
            <person name="Mu J."/>
            <person name="Lu Y."/>
            <person name="Fan D."/>
            <person name="Liu Y."/>
            <person name="Guan J."/>
            <person name="Zhang Y."/>
            <person name="Yu S."/>
            <person name="Liu X."/>
            <person name="Zhang Y."/>
            <person name="Hong G."/>
            <person name="Han B."/>
            <person name="Choisne N."/>
            <person name="Demange N."/>
            <person name="Orjeda G."/>
            <person name="Samain S."/>
            <person name="Cattolico L."/>
            <person name="Pelletier E."/>
            <person name="Couloux A."/>
            <person name="Segurens B."/>
            <person name="Wincker P."/>
            <person name="D'Hont A."/>
            <person name="Scarpelli C."/>
            <person name="Weissenbach J."/>
            <person name="Salanoubat M."/>
            <person name="Quetier F."/>
            <person name="Yu Y."/>
            <person name="Kim H.R."/>
            <person name="Rambo T."/>
            <person name="Currie J."/>
            <person name="Collura K."/>
            <person name="Luo M."/>
            <person name="Yang T."/>
            <person name="Ammiraju J.S.S."/>
            <person name="Engler F."/>
            <person name="Soderlund C."/>
            <person name="Wing R.A."/>
            <person name="Palmer L.E."/>
            <person name="de la Bastide M."/>
            <person name="Spiegel L."/>
            <person name="Nascimento L."/>
            <person name="Zutavern T."/>
            <person name="O'Shaughnessy A."/>
            <person name="Dike S."/>
            <person name="Dedhia N."/>
            <person name="Preston R."/>
            <person name="Balija V."/>
            <person name="McCombie W.R."/>
            <person name="Chow T."/>
            <person name="Chen H."/>
            <person name="Chung M."/>
            <person name="Chen C."/>
            <person name="Shaw J."/>
            <person name="Wu H."/>
            <person name="Hsiao K."/>
            <person name="Chao Y."/>
            <person name="Chu M."/>
            <person name="Cheng C."/>
            <person name="Hour A."/>
            <person name="Lee P."/>
            <person name="Lin S."/>
            <person name="Lin Y."/>
            <person name="Liou J."/>
            <person name="Liu S."/>
            <person name="Hsing Y."/>
            <person name="Raghuvanshi S."/>
            <person name="Mohanty A."/>
            <person name="Bharti A.K."/>
            <person name="Gaur A."/>
            <person name="Gupta V."/>
            <person name="Kumar D."/>
            <person name="Ravi V."/>
            <person name="Vij S."/>
            <person name="Kapur A."/>
            <person name="Khurana P."/>
            <person name="Khurana P."/>
            <person name="Khurana J.P."/>
            <person name="Tyagi A.K."/>
            <person name="Gaikwad K."/>
            <person name="Singh A."/>
            <person name="Dalal V."/>
            <person name="Srivastava S."/>
            <person name="Dixit A."/>
            <person name="Pal A.K."/>
            <person name="Ghazi I.A."/>
            <person name="Yadav M."/>
            <person name="Pandit A."/>
            <person name="Bhargava A."/>
            <person name="Sureshbabu K."/>
            <person name="Batra K."/>
            <person name="Sharma T.R."/>
            <person name="Mohapatra T."/>
            <person name="Singh N.K."/>
            <person name="Messing J."/>
            <person name="Nelson A.B."/>
            <person name="Fuks G."/>
            <person name="Kavchok S."/>
            <person name="Keizer G."/>
            <person name="Linton E."/>
            <person name="Llaca V."/>
            <person name="Song R."/>
            <person name="Tanyolac B."/>
            <person name="Young S."/>
            <person name="Ho-Il K."/>
            <person name="Hahn J.H."/>
            <person name="Sangsakoo G."/>
            <person name="Vanavichit A."/>
            <person name="de Mattos Luiz.A.T."/>
            <person name="Zimmer P.D."/>
            <person name="Malone G."/>
            <person name="Dellagostin O."/>
            <person name="de Oliveira A.C."/>
            <person name="Bevan M."/>
            <person name="Bancroft I."/>
            <person name="Minx P."/>
            <person name="Cordum H."/>
            <person name="Wilson R."/>
            <person name="Cheng Z."/>
            <person name="Jin W."/>
            <person name="Jiang J."/>
            <person name="Leong S.A."/>
            <person name="Iwama H."/>
            <person name="Gojobori T."/>
            <person name="Itoh T."/>
            <person name="Niimura Y."/>
            <person name="Fujii Y."/>
            <person name="Habara T."/>
            <person name="Sakai H."/>
            <person name="Sato Y."/>
            <person name="Wilson G."/>
            <person name="Kumar K."/>
            <person name="McCouch S."/>
            <person name="Juretic N."/>
            <person name="Hoen D."/>
            <person name="Wright S."/>
            <person name="Bruskiewich R."/>
            <person name="Bureau T."/>
            <person name="Miyao A."/>
            <person name="Hirochika H."/>
            <person name="Nishikawa T."/>
            <person name="Kadowaki K."/>
            <person name="Sugiura M."/>
            <person name="Burr B."/>
            <person name="Sasaki T."/>
        </authorList>
    </citation>
    <scope>NUCLEOTIDE SEQUENCE [LARGE SCALE GENOMIC DNA]</scope>
    <source>
        <strain evidence="2">cv. Nipponbare</strain>
    </source>
</reference>
<organism evidence="1 2">
    <name type="scientific">Oryza sativa subsp. japonica</name>
    <name type="common">Rice</name>
    <dbReference type="NCBI Taxonomy" id="39947"/>
    <lineage>
        <taxon>Eukaryota</taxon>
        <taxon>Viridiplantae</taxon>
        <taxon>Streptophyta</taxon>
        <taxon>Embryophyta</taxon>
        <taxon>Tracheophyta</taxon>
        <taxon>Spermatophyta</taxon>
        <taxon>Magnoliopsida</taxon>
        <taxon>Liliopsida</taxon>
        <taxon>Poales</taxon>
        <taxon>Poaceae</taxon>
        <taxon>BOP clade</taxon>
        <taxon>Oryzoideae</taxon>
        <taxon>Oryzeae</taxon>
        <taxon>Oryzinae</taxon>
        <taxon>Oryza</taxon>
        <taxon>Oryza sativa</taxon>
    </lineage>
</organism>
<dbReference type="AlphaFoldDB" id="A0A0P0VFI6"/>
<evidence type="ECO:0000313" key="1">
    <source>
        <dbReference type="EMBL" id="BAS77260.1"/>
    </source>
</evidence>
<dbReference type="PaxDb" id="39947-A0A0P0VFI6"/>
<gene>
    <name evidence="1" type="ordered locus">Os02g0176500</name>
    <name evidence="1" type="ORF">OSNPB_020176500</name>
</gene>
<proteinExistence type="predicted"/>
<sequence>MASCCSTLGCIQLRHLVGALADFSVRSKMGMMGSVGANHATKVKNSHMGHHQDVLAGPLLRRCAEVNEKVDGPAHGLPKQEA</sequence>
<dbReference type="EMBL" id="AP014958">
    <property type="protein sequence ID" value="BAS77260.1"/>
    <property type="molecule type" value="Genomic_DNA"/>
</dbReference>
<keyword evidence="2" id="KW-1185">Reference proteome</keyword>